<evidence type="ECO:0000313" key="2">
    <source>
        <dbReference type="Proteomes" id="UP001060085"/>
    </source>
</evidence>
<organism evidence="1 2">
    <name type="scientific">Catharanthus roseus</name>
    <name type="common">Madagascar periwinkle</name>
    <name type="synonym">Vinca rosea</name>
    <dbReference type="NCBI Taxonomy" id="4058"/>
    <lineage>
        <taxon>Eukaryota</taxon>
        <taxon>Viridiplantae</taxon>
        <taxon>Streptophyta</taxon>
        <taxon>Embryophyta</taxon>
        <taxon>Tracheophyta</taxon>
        <taxon>Spermatophyta</taxon>
        <taxon>Magnoliopsida</taxon>
        <taxon>eudicotyledons</taxon>
        <taxon>Gunneridae</taxon>
        <taxon>Pentapetalae</taxon>
        <taxon>asterids</taxon>
        <taxon>lamiids</taxon>
        <taxon>Gentianales</taxon>
        <taxon>Apocynaceae</taxon>
        <taxon>Rauvolfioideae</taxon>
        <taxon>Vinceae</taxon>
        <taxon>Catharanthinae</taxon>
        <taxon>Catharanthus</taxon>
    </lineage>
</organism>
<dbReference type="EMBL" id="CM044701">
    <property type="protein sequence ID" value="KAI5679689.1"/>
    <property type="molecule type" value="Genomic_DNA"/>
</dbReference>
<gene>
    <name evidence="1" type="ORF">M9H77_00916</name>
</gene>
<sequence length="132" mass="15172">MCQLVNHVACIKSHHPRCEKFFYGPVCVPTHETYATPSTRHIPAANSCPWGHFHTITTEMLTSEAMSGQASTSKEKQKPPLFTHLFCFTNNRSRRWRRRSKPVENCSESLLLIIIIIICCCCFNKRECRSAE</sequence>
<keyword evidence="2" id="KW-1185">Reference proteome</keyword>
<proteinExistence type="predicted"/>
<reference evidence="2" key="1">
    <citation type="journal article" date="2023" name="Nat. Plants">
        <title>Single-cell RNA sequencing provides a high-resolution roadmap for understanding the multicellular compartmentation of specialized metabolism.</title>
        <authorList>
            <person name="Sun S."/>
            <person name="Shen X."/>
            <person name="Li Y."/>
            <person name="Li Y."/>
            <person name="Wang S."/>
            <person name="Li R."/>
            <person name="Zhang H."/>
            <person name="Shen G."/>
            <person name="Guo B."/>
            <person name="Wei J."/>
            <person name="Xu J."/>
            <person name="St-Pierre B."/>
            <person name="Chen S."/>
            <person name="Sun C."/>
        </authorList>
    </citation>
    <scope>NUCLEOTIDE SEQUENCE [LARGE SCALE GENOMIC DNA]</scope>
</reference>
<evidence type="ECO:0000313" key="1">
    <source>
        <dbReference type="EMBL" id="KAI5679689.1"/>
    </source>
</evidence>
<comment type="caution">
    <text evidence="1">The sequence shown here is derived from an EMBL/GenBank/DDBJ whole genome shotgun (WGS) entry which is preliminary data.</text>
</comment>
<protein>
    <submittedName>
        <fullName evidence="1">Uncharacterized protein</fullName>
    </submittedName>
</protein>
<name>A0ACC0C466_CATRO</name>
<accession>A0ACC0C466</accession>
<dbReference type="Proteomes" id="UP001060085">
    <property type="component" value="Linkage Group LG01"/>
</dbReference>